<evidence type="ECO:0000313" key="3">
    <source>
        <dbReference type="Proteomes" id="UP000029492"/>
    </source>
</evidence>
<proteinExistence type="predicted"/>
<sequence length="63" mass="7037">MTRWRGSRQADPDKSSLVNVVTGKSPRLRDVPPAFRVEHYPTDSGCRGRAVRRNAGGRTETAR</sequence>
<reference evidence="2 3" key="1">
    <citation type="journal article" date="2014" name="PLoS ONE">
        <title>Genome Information of Methylobacterium oryzae, a Plant-Probiotic Methylotroph in the Phyllosphere.</title>
        <authorList>
            <person name="Kwak M.J."/>
            <person name="Jeong H."/>
            <person name="Madhaiyan M."/>
            <person name="Lee Y."/>
            <person name="Sa T.M."/>
            <person name="Oh T.K."/>
            <person name="Kim J.F."/>
        </authorList>
    </citation>
    <scope>NUCLEOTIDE SEQUENCE [LARGE SCALE GENOMIC DNA]</scope>
    <source>
        <strain evidence="2 3">CBMB20</strain>
    </source>
</reference>
<dbReference type="Proteomes" id="UP000029492">
    <property type="component" value="Chromosome"/>
</dbReference>
<dbReference type="EMBL" id="CP003811">
    <property type="protein sequence ID" value="AIQ92788.1"/>
    <property type="molecule type" value="Genomic_DNA"/>
</dbReference>
<dbReference type="HOGENOM" id="CLU_2880740_0_0_5"/>
<evidence type="ECO:0000256" key="1">
    <source>
        <dbReference type="SAM" id="MobiDB-lite"/>
    </source>
</evidence>
<dbReference type="AlphaFoldDB" id="A0A089P419"/>
<dbReference type="KEGG" id="mor:MOC_5033"/>
<dbReference type="STRING" id="693986.MOC_5033"/>
<name>A0A089P419_9HYPH</name>
<gene>
    <name evidence="2" type="ORF">MOC_5033</name>
</gene>
<accession>A0A089P419</accession>
<protein>
    <submittedName>
        <fullName evidence="2">Protein of unassigned function</fullName>
    </submittedName>
</protein>
<feature type="compositionally biased region" description="Low complexity" evidence="1">
    <location>
        <begin position="45"/>
        <end position="63"/>
    </location>
</feature>
<organism evidence="2 3">
    <name type="scientific">Methylobacterium oryzae CBMB20</name>
    <dbReference type="NCBI Taxonomy" id="693986"/>
    <lineage>
        <taxon>Bacteria</taxon>
        <taxon>Pseudomonadati</taxon>
        <taxon>Pseudomonadota</taxon>
        <taxon>Alphaproteobacteria</taxon>
        <taxon>Hyphomicrobiales</taxon>
        <taxon>Methylobacteriaceae</taxon>
        <taxon>Methylobacterium</taxon>
    </lineage>
</organism>
<evidence type="ECO:0000313" key="2">
    <source>
        <dbReference type="EMBL" id="AIQ92788.1"/>
    </source>
</evidence>
<keyword evidence="3" id="KW-1185">Reference proteome</keyword>
<feature type="region of interest" description="Disordered" evidence="1">
    <location>
        <begin position="39"/>
        <end position="63"/>
    </location>
</feature>